<dbReference type="PANTHER" id="PTHR46889">
    <property type="entry name" value="TRANSPOSASE INSF FOR INSERTION SEQUENCE IS3B-RELATED"/>
    <property type="match status" value="1"/>
</dbReference>
<protein>
    <submittedName>
        <fullName evidence="2">Integrase</fullName>
    </submittedName>
</protein>
<dbReference type="InterPro" id="IPR036397">
    <property type="entry name" value="RNaseH_sf"/>
</dbReference>
<dbReference type="Gene3D" id="3.30.420.10">
    <property type="entry name" value="Ribonuclease H-like superfamily/Ribonuclease H"/>
    <property type="match status" value="1"/>
</dbReference>
<comment type="caution">
    <text evidence="2">The sequence shown here is derived from an EMBL/GenBank/DDBJ whole genome shotgun (WGS) entry which is preliminary data.</text>
</comment>
<dbReference type="Pfam" id="PF13565">
    <property type="entry name" value="HTH_32"/>
    <property type="match status" value="1"/>
</dbReference>
<dbReference type="InterPro" id="IPR001584">
    <property type="entry name" value="Integrase_cat-core"/>
</dbReference>
<dbReference type="Pfam" id="PF00665">
    <property type="entry name" value="rve"/>
    <property type="match status" value="1"/>
</dbReference>
<dbReference type="GO" id="GO:0015074">
    <property type="term" value="P:DNA integration"/>
    <property type="evidence" value="ECO:0007669"/>
    <property type="project" value="InterPro"/>
</dbReference>
<dbReference type="InterPro" id="IPR048020">
    <property type="entry name" value="Transpos_IS3"/>
</dbReference>
<evidence type="ECO:0000313" key="2">
    <source>
        <dbReference type="EMBL" id="KDR37569.1"/>
    </source>
</evidence>
<accession>A0A069PCN5</accession>
<evidence type="ECO:0000259" key="1">
    <source>
        <dbReference type="PROSITE" id="PS50994"/>
    </source>
</evidence>
<dbReference type="NCBIfam" id="NF033516">
    <property type="entry name" value="transpos_IS3"/>
    <property type="match status" value="1"/>
</dbReference>
<dbReference type="PROSITE" id="PS50994">
    <property type="entry name" value="INTEGRASE"/>
    <property type="match status" value="1"/>
</dbReference>
<dbReference type="EMBL" id="JFHC01000210">
    <property type="protein sequence ID" value="KDR37569.1"/>
    <property type="molecule type" value="Genomic_DNA"/>
</dbReference>
<proteinExistence type="predicted"/>
<dbReference type="AlphaFoldDB" id="A0A069PCN5"/>
<name>A0A069PCN5_9BURK</name>
<reference evidence="2 3" key="1">
    <citation type="submission" date="2014-03" db="EMBL/GenBank/DDBJ databases">
        <title>Draft Genome Sequences of Four Burkholderia Strains.</title>
        <authorList>
            <person name="Liu X.Y."/>
            <person name="Li C.X."/>
            <person name="Xu J.H."/>
        </authorList>
    </citation>
    <scope>NUCLEOTIDE SEQUENCE [LARGE SCALE GENOMIC DNA]</scope>
    <source>
        <strain evidence="2 3">DSM 50014</strain>
    </source>
</reference>
<evidence type="ECO:0000313" key="3">
    <source>
        <dbReference type="Proteomes" id="UP000027466"/>
    </source>
</evidence>
<organism evidence="2 3">
    <name type="scientific">Caballeronia glathei</name>
    <dbReference type="NCBI Taxonomy" id="60547"/>
    <lineage>
        <taxon>Bacteria</taxon>
        <taxon>Pseudomonadati</taxon>
        <taxon>Pseudomonadota</taxon>
        <taxon>Betaproteobacteria</taxon>
        <taxon>Burkholderiales</taxon>
        <taxon>Burkholderiaceae</taxon>
        <taxon>Caballeronia</taxon>
    </lineage>
</organism>
<gene>
    <name evidence="2" type="ORF">BG61_14065</name>
</gene>
<dbReference type="InterPro" id="IPR012337">
    <property type="entry name" value="RNaseH-like_sf"/>
</dbReference>
<sequence>MTALEERKTMIAWIGEATLAGARQALACKELGLSARTVQRWQSGEPDAVDGRSLRQYEPPHKLSAEERSELLAVANSAEFGHLPPSQIVPRLADQQRYLASESTFYRVLKAEEQLAHRRSEQPVKACGKPRAVRADAPNQLYSWDITYLPATIRGQYFYLYLFMDVFSRKIVGWQVYAEESSAQASEVLKDLCAREAIQPNRVILHSDNGGPMKGATMLATLQALGVMPSLSRPGVSNDNPFSESLFKTLKYRPAYPLEAFDTLFAARTWVTELVRWYNHEHRHSAIRFVTPAQRHANLDRDILERRKALYEAARQRNPLRWKGATRNWQRIHVVHLNPDRADLSSAISQPRNQELKAA</sequence>
<dbReference type="GO" id="GO:0003676">
    <property type="term" value="F:nucleic acid binding"/>
    <property type="evidence" value="ECO:0007669"/>
    <property type="project" value="InterPro"/>
</dbReference>
<dbReference type="Proteomes" id="UP000027466">
    <property type="component" value="Unassembled WGS sequence"/>
</dbReference>
<dbReference type="InterPro" id="IPR050900">
    <property type="entry name" value="Transposase_IS3/IS150/IS904"/>
</dbReference>
<dbReference type="SUPFAM" id="SSF53098">
    <property type="entry name" value="Ribonuclease H-like"/>
    <property type="match status" value="1"/>
</dbReference>
<keyword evidence="3" id="KW-1185">Reference proteome</keyword>
<feature type="domain" description="Integrase catalytic" evidence="1">
    <location>
        <begin position="134"/>
        <end position="300"/>
    </location>
</feature>
<dbReference type="PANTHER" id="PTHR46889:SF4">
    <property type="entry name" value="TRANSPOSASE INSO FOR INSERTION SEQUENCE ELEMENT IS911B-RELATED"/>
    <property type="match status" value="1"/>
</dbReference>